<feature type="compositionally biased region" description="Polar residues" evidence="1">
    <location>
        <begin position="58"/>
        <end position="75"/>
    </location>
</feature>
<dbReference type="OrthoDB" id="1193027at2759"/>
<feature type="compositionally biased region" description="Basic and acidic residues" evidence="1">
    <location>
        <begin position="205"/>
        <end position="217"/>
    </location>
</feature>
<keyword evidence="4" id="KW-1185">Reference proteome</keyword>
<proteinExistence type="predicted"/>
<comment type="caution">
    <text evidence="3">The sequence shown here is derived from an EMBL/GenBank/DDBJ whole genome shotgun (WGS) entry which is preliminary data.</text>
</comment>
<evidence type="ECO:0000313" key="4">
    <source>
        <dbReference type="Proteomes" id="UP000053317"/>
    </source>
</evidence>
<dbReference type="GO" id="GO:0016787">
    <property type="term" value="F:hydrolase activity"/>
    <property type="evidence" value="ECO:0007669"/>
    <property type="project" value="UniProtKB-KW"/>
</dbReference>
<accession>A0A0G2ERX7</accession>
<keyword evidence="2" id="KW-0472">Membrane</keyword>
<sequence length="344" mass="39597">MASSVERTASDRERRRAIRRERKAKRLERRAEETASDCERRRADRRERRAKRRAERGFTSSIEINATVPSYSSLDDLQPEGVQQPPTPQNHSDPAFHTIQELNSSPRPTDPYPPSTTGSQSPVKTPYDHLDRYDADYLHKLQPHGYDDRRTRKSSGHPKHKERHSRHDHGDYRHHQNDHRNHHYHDAKHRSHHDRTSRPNSTDQYDTKETYDEYEEHEPRRWSRGKIVLLIAISIILIIIIAFAVAIAVAKKRAFKYTPSYSKVTNHTAFTNGGASKDANNTDDGIGSGTDQYVYYSGAASQFPAKSTWVSFANMWKNNRNGIKNSCQTLGYGKDNTSVLLLLL</sequence>
<feature type="compositionally biased region" description="Basic residues" evidence="1">
    <location>
        <begin position="151"/>
        <end position="167"/>
    </location>
</feature>
<evidence type="ECO:0000313" key="3">
    <source>
        <dbReference type="EMBL" id="KKY24994.1"/>
    </source>
</evidence>
<name>A0A0G2ERX7_PHACM</name>
<feature type="compositionally biased region" description="Basic residues" evidence="1">
    <location>
        <begin position="180"/>
        <end position="195"/>
    </location>
</feature>
<reference evidence="3 4" key="1">
    <citation type="submission" date="2015-05" db="EMBL/GenBank/DDBJ databases">
        <title>Distinctive expansion of gene families associated with plant cell wall degradation and secondary metabolism in the genomes of grapevine trunk pathogens.</title>
        <authorList>
            <person name="Lawrence D.P."/>
            <person name="Travadon R."/>
            <person name="Rolshausen P.E."/>
            <person name="Baumgartner K."/>
        </authorList>
    </citation>
    <scope>NUCLEOTIDE SEQUENCE [LARGE SCALE GENOMIC DNA]</scope>
    <source>
        <strain evidence="3">UCRPC4</strain>
    </source>
</reference>
<keyword evidence="3" id="KW-0378">Hydrolase</keyword>
<keyword evidence="2" id="KW-0812">Transmembrane</keyword>
<feature type="compositionally biased region" description="Basic and acidic residues" evidence="1">
    <location>
        <begin position="29"/>
        <end position="47"/>
    </location>
</feature>
<feature type="compositionally biased region" description="Basic and acidic residues" evidence="1">
    <location>
        <begin position="126"/>
        <end position="150"/>
    </location>
</feature>
<dbReference type="EMBL" id="LCWF01000052">
    <property type="protein sequence ID" value="KKY24994.1"/>
    <property type="molecule type" value="Genomic_DNA"/>
</dbReference>
<evidence type="ECO:0000256" key="2">
    <source>
        <dbReference type="SAM" id="Phobius"/>
    </source>
</evidence>
<reference evidence="3 4" key="2">
    <citation type="submission" date="2015-05" db="EMBL/GenBank/DDBJ databases">
        <authorList>
            <person name="Morales-Cruz A."/>
            <person name="Amrine K.C."/>
            <person name="Cantu D."/>
        </authorList>
    </citation>
    <scope>NUCLEOTIDE SEQUENCE [LARGE SCALE GENOMIC DNA]</scope>
    <source>
        <strain evidence="3">UCRPC4</strain>
    </source>
</reference>
<protein>
    <submittedName>
        <fullName evidence="3">Putative glycoside hydrolase</fullName>
    </submittedName>
</protein>
<dbReference type="AlphaFoldDB" id="A0A0G2ERX7"/>
<evidence type="ECO:0000256" key="1">
    <source>
        <dbReference type="SAM" id="MobiDB-lite"/>
    </source>
</evidence>
<keyword evidence="2" id="KW-1133">Transmembrane helix</keyword>
<gene>
    <name evidence="3" type="ORF">UCRPC4_g02165</name>
</gene>
<organism evidence="3 4">
    <name type="scientific">Phaeomoniella chlamydospora</name>
    <name type="common">Phaeoacremonium chlamydosporum</name>
    <dbReference type="NCBI Taxonomy" id="158046"/>
    <lineage>
        <taxon>Eukaryota</taxon>
        <taxon>Fungi</taxon>
        <taxon>Dikarya</taxon>
        <taxon>Ascomycota</taxon>
        <taxon>Pezizomycotina</taxon>
        <taxon>Eurotiomycetes</taxon>
        <taxon>Chaetothyriomycetidae</taxon>
        <taxon>Phaeomoniellales</taxon>
        <taxon>Phaeomoniellaceae</taxon>
        <taxon>Phaeomoniella</taxon>
    </lineage>
</organism>
<feature type="transmembrane region" description="Helical" evidence="2">
    <location>
        <begin position="227"/>
        <end position="250"/>
    </location>
</feature>
<feature type="region of interest" description="Disordered" evidence="1">
    <location>
        <begin position="1"/>
        <end position="217"/>
    </location>
</feature>
<feature type="compositionally biased region" description="Basic residues" evidence="1">
    <location>
        <begin position="15"/>
        <end position="28"/>
    </location>
</feature>
<feature type="compositionally biased region" description="Basic and acidic residues" evidence="1">
    <location>
        <begin position="168"/>
        <end position="179"/>
    </location>
</feature>
<dbReference type="Proteomes" id="UP000053317">
    <property type="component" value="Unassembled WGS sequence"/>
</dbReference>